<sequence length="370" mass="42904">MDEADVHQLRNVISETKEIVHLYLEVFEGWVEQKEAVDDIVPYNVENIENIVCDNVEECPEEETVAVNPVEEENLYEFGRLTDKTLSDVEESNEGWSEDELTHEKKGSDIFYSMPPIPDYLDPIVEPGPLHSLGPNDDMFVRQTYDNKQQLILSLSLKATREKFQFKTKHSNKNRYEVYCEIENCIWRLYAKRIHPLMNLKSGLSTTCTHVRHYKYTLIISMLIKKSWIMGKTRSKVWRPNEISRDLNALLEINVNYKQAWRAKQYAMELLLGSSEELAYIQTDSEDFFESCFYVIGSTIRAFKRFCRKVIIMDGAHLKGDFKGTILHAVAMDGNNQIVPLAHGIWKKRVVLLGHGFLKSCMNVLVIVKN</sequence>
<dbReference type="AlphaFoldDB" id="A0A9R1UQQ4"/>
<accession>A0A9R1UQQ4</accession>
<evidence type="ECO:0000313" key="3">
    <source>
        <dbReference type="Proteomes" id="UP000235145"/>
    </source>
</evidence>
<proteinExistence type="predicted"/>
<feature type="domain" description="Transposase MuDR plant" evidence="1">
    <location>
        <begin position="139"/>
        <end position="193"/>
    </location>
</feature>
<dbReference type="EMBL" id="NBSK02000008">
    <property type="protein sequence ID" value="KAJ0191412.1"/>
    <property type="molecule type" value="Genomic_DNA"/>
</dbReference>
<dbReference type="Proteomes" id="UP000235145">
    <property type="component" value="Unassembled WGS sequence"/>
</dbReference>
<reference evidence="2 3" key="1">
    <citation type="journal article" date="2017" name="Nat. Commun.">
        <title>Genome assembly with in vitro proximity ligation data and whole-genome triplication in lettuce.</title>
        <authorList>
            <person name="Reyes-Chin-Wo S."/>
            <person name="Wang Z."/>
            <person name="Yang X."/>
            <person name="Kozik A."/>
            <person name="Arikit S."/>
            <person name="Song C."/>
            <person name="Xia L."/>
            <person name="Froenicke L."/>
            <person name="Lavelle D.O."/>
            <person name="Truco M.J."/>
            <person name="Xia R."/>
            <person name="Zhu S."/>
            <person name="Xu C."/>
            <person name="Xu H."/>
            <person name="Xu X."/>
            <person name="Cox K."/>
            <person name="Korf I."/>
            <person name="Meyers B.C."/>
            <person name="Michelmore R.W."/>
        </authorList>
    </citation>
    <scope>NUCLEOTIDE SEQUENCE [LARGE SCALE GENOMIC DNA]</scope>
    <source>
        <strain evidence="3">cv. Salinas</strain>
        <tissue evidence="2">Seedlings</tissue>
    </source>
</reference>
<evidence type="ECO:0000313" key="2">
    <source>
        <dbReference type="EMBL" id="KAJ0191412.1"/>
    </source>
</evidence>
<gene>
    <name evidence="2" type="ORF">LSAT_V11C800408660</name>
</gene>
<dbReference type="Pfam" id="PF03108">
    <property type="entry name" value="DBD_Tnp_Mut"/>
    <property type="match status" value="1"/>
</dbReference>
<protein>
    <recommendedName>
        <fullName evidence="1">Transposase MuDR plant domain-containing protein</fullName>
    </recommendedName>
</protein>
<dbReference type="PANTHER" id="PTHR31973">
    <property type="entry name" value="POLYPROTEIN, PUTATIVE-RELATED"/>
    <property type="match status" value="1"/>
</dbReference>
<keyword evidence="3" id="KW-1185">Reference proteome</keyword>
<dbReference type="PANTHER" id="PTHR31973:SF185">
    <property type="entry name" value="TRANSPOSASE, MUDR, PLANT, MULE TRANSPOSASE DOMAIN-CONTAINING PROTEIN"/>
    <property type="match status" value="1"/>
</dbReference>
<organism evidence="2 3">
    <name type="scientific">Lactuca sativa</name>
    <name type="common">Garden lettuce</name>
    <dbReference type="NCBI Taxonomy" id="4236"/>
    <lineage>
        <taxon>Eukaryota</taxon>
        <taxon>Viridiplantae</taxon>
        <taxon>Streptophyta</taxon>
        <taxon>Embryophyta</taxon>
        <taxon>Tracheophyta</taxon>
        <taxon>Spermatophyta</taxon>
        <taxon>Magnoliopsida</taxon>
        <taxon>eudicotyledons</taxon>
        <taxon>Gunneridae</taxon>
        <taxon>Pentapetalae</taxon>
        <taxon>asterids</taxon>
        <taxon>campanulids</taxon>
        <taxon>Asterales</taxon>
        <taxon>Asteraceae</taxon>
        <taxon>Cichorioideae</taxon>
        <taxon>Cichorieae</taxon>
        <taxon>Lactucinae</taxon>
        <taxon>Lactuca</taxon>
    </lineage>
</organism>
<dbReference type="InterPro" id="IPR004332">
    <property type="entry name" value="Transposase_MuDR"/>
</dbReference>
<comment type="caution">
    <text evidence="2">The sequence shown here is derived from an EMBL/GenBank/DDBJ whole genome shotgun (WGS) entry which is preliminary data.</text>
</comment>
<evidence type="ECO:0000259" key="1">
    <source>
        <dbReference type="Pfam" id="PF03108"/>
    </source>
</evidence>
<name>A0A9R1UQQ4_LACSA</name>